<reference evidence="1 2" key="1">
    <citation type="submission" date="2015-09" db="EMBL/GenBank/DDBJ databases">
        <title>Genome sequence of Oxobacter pfennigii DSM 3222.</title>
        <authorList>
            <person name="Poehlein A."/>
            <person name="Bengelsdorf F.R."/>
            <person name="Schiel-Bengelsdorf B."/>
            <person name="Duerre P."/>
            <person name="Daniel R."/>
        </authorList>
    </citation>
    <scope>NUCLEOTIDE SEQUENCE [LARGE SCALE GENOMIC DNA]</scope>
    <source>
        <strain evidence="1 2">DSM 3222</strain>
    </source>
</reference>
<keyword evidence="2" id="KW-1185">Reference proteome</keyword>
<evidence type="ECO:0000313" key="2">
    <source>
        <dbReference type="Proteomes" id="UP000050326"/>
    </source>
</evidence>
<evidence type="ECO:0000313" key="1">
    <source>
        <dbReference type="EMBL" id="KPU43140.1"/>
    </source>
</evidence>
<gene>
    <name evidence="1" type="ORF">OXPF_33900</name>
</gene>
<protein>
    <recommendedName>
        <fullName evidence="3">Integron-associated effector binding protein domain-containing protein</fullName>
    </recommendedName>
</protein>
<name>A0A0P8WXR9_9CLOT</name>
<dbReference type="STRING" id="36849.OXPF_33900"/>
<dbReference type="Proteomes" id="UP000050326">
    <property type="component" value="Unassembled WGS sequence"/>
</dbReference>
<comment type="caution">
    <text evidence="1">The sequence shown here is derived from an EMBL/GenBank/DDBJ whole genome shotgun (WGS) entry which is preliminary data.</text>
</comment>
<organism evidence="1 2">
    <name type="scientific">Oxobacter pfennigii</name>
    <dbReference type="NCBI Taxonomy" id="36849"/>
    <lineage>
        <taxon>Bacteria</taxon>
        <taxon>Bacillati</taxon>
        <taxon>Bacillota</taxon>
        <taxon>Clostridia</taxon>
        <taxon>Eubacteriales</taxon>
        <taxon>Clostridiaceae</taxon>
        <taxon>Oxobacter</taxon>
    </lineage>
</organism>
<accession>A0A0P8WXR9</accession>
<dbReference type="AlphaFoldDB" id="A0A0P8WXR9"/>
<dbReference type="EMBL" id="LKET01000043">
    <property type="protein sequence ID" value="KPU43140.1"/>
    <property type="molecule type" value="Genomic_DNA"/>
</dbReference>
<proteinExistence type="predicted"/>
<evidence type="ECO:0008006" key="3">
    <source>
        <dbReference type="Google" id="ProtNLM"/>
    </source>
</evidence>
<sequence>MPVVQISPEFTIDSVYNNLDDYNFGLMIDQSLAEELELTDTPGIKLIPSQTCLTTVISSEGAGHIMASMLHDAVNYMEDNGMKMCGNAWGSTIGSYSEGNIHKRYHEIYIPIEFIR</sequence>